<sequence length="460" mass="53588">MYSISQKKFMMEHDNTKGSNLSCVADAAPLFIKLGEHPEYIPFFTVSSINSKIVEIDQILKPENQHIHNLSILTNFYNLKLLRNPPKFERKIPKLEYLFGADKMQYNKLLFVETKIFKARKKKYHQDVKFLDNLIAFVFDNPPSNLPAILEPRIADITEYIENDSANILALNSYMDERIRHFHIHFIEDQAQIKNEMNQILTYFITFLDQETCLLPGDLISQKFDYYLTKFPFCEGLNNVMANYEDLLKNKTFIPQLFEQINSTSFYFDFSKAERNIVIILLIFRYLFNSIYYKNMYFSPFNSCVDVIGELRNITLESLDLPLDFLPKNIDISLTPSQFFRNDPLFKDAVNELNEINFLTNPLDILGAVHKGLFIIEYAATQYSVRKVLIFPFEVSFGLFLANLLSCEIPQLLQIAEFVEACTPRHGLCPSIEFAKAKILGSSLQCKEMFDSMKKTKNKY</sequence>
<name>A0A1J4JTX9_9EUKA</name>
<keyword evidence="2" id="KW-1185">Reference proteome</keyword>
<dbReference type="AlphaFoldDB" id="A0A1J4JTX9"/>
<comment type="caution">
    <text evidence="1">The sequence shown here is derived from an EMBL/GenBank/DDBJ whole genome shotgun (WGS) entry which is preliminary data.</text>
</comment>
<dbReference type="RefSeq" id="XP_068354102.1">
    <property type="nucleotide sequence ID" value="XM_068508361.1"/>
</dbReference>
<reference evidence="1" key="1">
    <citation type="submission" date="2016-10" db="EMBL/GenBank/DDBJ databases">
        <authorList>
            <person name="Benchimol M."/>
            <person name="Almeida L.G."/>
            <person name="Vasconcelos A.T."/>
            <person name="Perreira-Neves A."/>
            <person name="Rosa I.A."/>
            <person name="Tasca T."/>
            <person name="Bogo M.R."/>
            <person name="de Souza W."/>
        </authorList>
    </citation>
    <scope>NUCLEOTIDE SEQUENCE [LARGE SCALE GENOMIC DNA]</scope>
    <source>
        <strain evidence="1">K</strain>
    </source>
</reference>
<evidence type="ECO:0008006" key="3">
    <source>
        <dbReference type="Google" id="ProtNLM"/>
    </source>
</evidence>
<proteinExistence type="predicted"/>
<dbReference type="EMBL" id="MLAK01000929">
    <property type="protein sequence ID" value="OHT00966.1"/>
    <property type="molecule type" value="Genomic_DNA"/>
</dbReference>
<dbReference type="VEuPathDB" id="TrichDB:TRFO_32182"/>
<gene>
    <name evidence="1" type="ORF">TRFO_32182</name>
</gene>
<organism evidence="1 2">
    <name type="scientific">Tritrichomonas foetus</name>
    <dbReference type="NCBI Taxonomy" id="1144522"/>
    <lineage>
        <taxon>Eukaryota</taxon>
        <taxon>Metamonada</taxon>
        <taxon>Parabasalia</taxon>
        <taxon>Tritrichomonadida</taxon>
        <taxon>Tritrichomonadidae</taxon>
        <taxon>Tritrichomonas</taxon>
    </lineage>
</organism>
<protein>
    <recommendedName>
        <fullName evidence="3">VPS9 domain-containing protein</fullName>
    </recommendedName>
</protein>
<accession>A0A1J4JTX9</accession>
<evidence type="ECO:0000313" key="2">
    <source>
        <dbReference type="Proteomes" id="UP000179807"/>
    </source>
</evidence>
<evidence type="ECO:0000313" key="1">
    <source>
        <dbReference type="EMBL" id="OHT00966.1"/>
    </source>
</evidence>
<dbReference type="GeneID" id="94843065"/>
<dbReference type="Proteomes" id="UP000179807">
    <property type="component" value="Unassembled WGS sequence"/>
</dbReference>